<evidence type="ECO:0000256" key="1">
    <source>
        <dbReference type="SAM" id="Phobius"/>
    </source>
</evidence>
<protein>
    <submittedName>
        <fullName evidence="2">Uncharacterized protein</fullName>
    </submittedName>
</protein>
<keyword evidence="1" id="KW-0812">Transmembrane</keyword>
<evidence type="ECO:0000313" key="2">
    <source>
        <dbReference type="EMBL" id="CEJ56617.1"/>
    </source>
</evidence>
<evidence type="ECO:0000313" key="3">
    <source>
        <dbReference type="Proteomes" id="UP000042958"/>
    </source>
</evidence>
<name>A0A0F7TNS7_PENBI</name>
<dbReference type="InterPro" id="IPR046368">
    <property type="entry name" value="Tag1"/>
</dbReference>
<proteinExistence type="predicted"/>
<dbReference type="Proteomes" id="UP000042958">
    <property type="component" value="Unassembled WGS sequence"/>
</dbReference>
<reference evidence="3" key="1">
    <citation type="journal article" date="2015" name="Genome Announc.">
        <title>Draft genome sequence of the fungus Penicillium brasilianum MG11.</title>
        <authorList>
            <person name="Horn F."/>
            <person name="Linde J."/>
            <person name="Mattern D.J."/>
            <person name="Walther G."/>
            <person name="Guthke R."/>
            <person name="Brakhage A.A."/>
            <person name="Valiante V."/>
        </authorList>
    </citation>
    <scope>NUCLEOTIDE SEQUENCE [LARGE SCALE GENOMIC DNA]</scope>
    <source>
        <strain evidence="3">MG11</strain>
    </source>
</reference>
<dbReference type="Pfam" id="PF12505">
    <property type="entry name" value="DUF3712"/>
    <property type="match status" value="1"/>
</dbReference>
<dbReference type="OrthoDB" id="10039566at2759"/>
<organism evidence="2 3">
    <name type="scientific">Penicillium brasilianum</name>
    <dbReference type="NCBI Taxonomy" id="104259"/>
    <lineage>
        <taxon>Eukaryota</taxon>
        <taxon>Fungi</taxon>
        <taxon>Dikarya</taxon>
        <taxon>Ascomycota</taxon>
        <taxon>Pezizomycotina</taxon>
        <taxon>Eurotiomycetes</taxon>
        <taxon>Eurotiomycetidae</taxon>
        <taxon>Eurotiales</taxon>
        <taxon>Aspergillaceae</taxon>
        <taxon>Penicillium</taxon>
    </lineage>
</organism>
<dbReference type="PANTHER" id="PTHR35895">
    <property type="entry name" value="CHROMOSOME 16, WHOLE GENOME SHOTGUN SEQUENCE"/>
    <property type="match status" value="1"/>
</dbReference>
<sequence length="335" mass="36329">MSKTGVTELETTTALPPAKRGFGARLGAHFKKWWWVHLIIFIAVFLIILLPVVYVAYPKIAQDQVNDSTLNITSMVIADPTPESFHLTQTQVIGSKSSYHPKIYSFLASVSLLGSAHAFTSVQVPEVKSKDGAEVNVDQVVDLSNADAFGDFAQAVMLNEEVKLNIYGKPKLQEGSLPKSTVTYNKTVTMKGLNKLTGFDVTEFHIMLTPENGRNMNGTVYIPNPSVMTITMGNVTLDLSVAGQPMGYSYLDDLVLKPGNNTIPMTSNVNQSAIISLVTSSSNPYKDGMVPFTISGNSSVYDGKQLPYFTQALAANNLTVNLNVTKALAEIGIKL</sequence>
<dbReference type="PANTHER" id="PTHR35895:SF1">
    <property type="entry name" value="LIPID-BINDING SERUM GLYCOPROTEIN C-TERMINAL DOMAIN-CONTAINING PROTEIN"/>
    <property type="match status" value="1"/>
</dbReference>
<gene>
    <name evidence="2" type="ORF">PMG11_02818</name>
</gene>
<feature type="transmembrane region" description="Helical" evidence="1">
    <location>
        <begin position="34"/>
        <end position="57"/>
    </location>
</feature>
<dbReference type="STRING" id="104259.A0A0F7TNS7"/>
<accession>A0A0F7TNS7</accession>
<keyword evidence="1" id="KW-0472">Membrane</keyword>
<keyword evidence="1" id="KW-1133">Transmembrane helix</keyword>
<dbReference type="EMBL" id="CDHK01000002">
    <property type="protein sequence ID" value="CEJ56617.1"/>
    <property type="molecule type" value="Genomic_DNA"/>
</dbReference>
<dbReference type="GO" id="GO:0000329">
    <property type="term" value="C:fungal-type vacuole membrane"/>
    <property type="evidence" value="ECO:0007669"/>
    <property type="project" value="InterPro"/>
</dbReference>
<dbReference type="AlphaFoldDB" id="A0A0F7TNS7"/>
<dbReference type="InterPro" id="IPR022185">
    <property type="entry name" value="DUF3712"/>
</dbReference>
<keyword evidence="3" id="KW-1185">Reference proteome</keyword>